<feature type="region of interest" description="Disordered" evidence="4">
    <location>
        <begin position="1657"/>
        <end position="1676"/>
    </location>
</feature>
<gene>
    <name evidence="6" type="ORF">GCM10025874_10690</name>
</gene>
<feature type="domain" description="Fibronectin type-III" evidence="5">
    <location>
        <begin position="1578"/>
        <end position="1672"/>
    </location>
</feature>
<evidence type="ECO:0000256" key="2">
    <source>
        <dbReference type="ARBA" id="ARBA00023295"/>
    </source>
</evidence>
<dbReference type="InterPro" id="IPR013783">
    <property type="entry name" value="Ig-like_fold"/>
</dbReference>
<accession>A0AA37UMW8</accession>
<dbReference type="Pfam" id="PF17963">
    <property type="entry name" value="Big_9"/>
    <property type="match status" value="6"/>
</dbReference>
<feature type="region of interest" description="Disordered" evidence="4">
    <location>
        <begin position="364"/>
        <end position="406"/>
    </location>
</feature>
<evidence type="ECO:0000256" key="4">
    <source>
        <dbReference type="SAM" id="MobiDB-lite"/>
    </source>
</evidence>
<dbReference type="CDD" id="cd00063">
    <property type="entry name" value="FN3"/>
    <property type="match status" value="2"/>
</dbReference>
<evidence type="ECO:0000259" key="5">
    <source>
        <dbReference type="PROSITE" id="PS50853"/>
    </source>
</evidence>
<feature type="compositionally biased region" description="Polar residues" evidence="4">
    <location>
        <begin position="1657"/>
        <end position="1675"/>
    </location>
</feature>
<dbReference type="Gene3D" id="2.60.40.2810">
    <property type="match status" value="1"/>
</dbReference>
<dbReference type="NCBIfam" id="NF012211">
    <property type="entry name" value="tand_rpt_95"/>
    <property type="match status" value="1"/>
</dbReference>
<keyword evidence="1" id="KW-0677">Repeat</keyword>
<dbReference type="PANTHER" id="PTHR13817:SF151">
    <property type="entry name" value="TITIN"/>
    <property type="match status" value="1"/>
</dbReference>
<dbReference type="EMBL" id="BSUL01000001">
    <property type="protein sequence ID" value="GMA27816.1"/>
    <property type="molecule type" value="Genomic_DNA"/>
</dbReference>
<evidence type="ECO:0000256" key="1">
    <source>
        <dbReference type="ARBA" id="ARBA00022737"/>
    </source>
</evidence>
<evidence type="ECO:0000313" key="7">
    <source>
        <dbReference type="Proteomes" id="UP001157160"/>
    </source>
</evidence>
<feature type="compositionally biased region" description="Basic and acidic residues" evidence="4">
    <location>
        <begin position="387"/>
        <end position="404"/>
    </location>
</feature>
<keyword evidence="3" id="KW-0624">Polysaccharide degradation</keyword>
<comment type="caution">
    <text evidence="6">The sequence shown here is derived from an EMBL/GenBank/DDBJ whole genome shotgun (WGS) entry which is preliminary data.</text>
</comment>
<sequence>MGARDWWRLRRKAIASTAALAVTVSGLVGVAALHDGFPVTEVDLNARDVWVTNQSELVSGRLNRQIEELNGAVFASSAVFDVVQQGEDVFLYGEDTGAIEQVDPATTTLAGRAELPIGSEVSYGNDVLSVVDPESGSLWVVPAGENLDFDPATTEPHAELGRGGVAVTAQDGTVFAVNPSEGELLTITDPASEPEVERIDELGSVQLTTVGDTPVILDEDDNRVLVRDRVIELPETALRLQQVGGPNGDVVLATATGLLLAPLSGGEVRVVDAELDAPANDERDVTQPVWLNGCAHGAWAAAQQYLAVCTDEAPATQRIPEPTAGAELVFRVNRDVIALNNVTSGDVWLVDANMRLVDNWDEVTPPEVEQEEEGDEKTTTESFEDTLADRTEENRPPVARDDVFGARPGRTTILPVLQNDTDPDGDVLVVTEAPISEASGVLDFIDGGRTLQFTPAPGLTGQVRFTYTVEDGRGGVATANVTVNIRGSEENSAPESLRNSQIQVEQGQSVTYNVLTDWLDPDGDEIYLVSATPTSGDAVQSSSDGDVTFQHLSGEIGVKEVQYVVSDGRLEATGTLAIEVVQAGTLNPIGTPDFAETYVGQSVRIEPLLNDISPSGAPLQLLGTDQVDEGLEVTVNTDRSQIVAEAARAGTYYLIYSVGAGAMSSVGIVRVDVKPDPDNELPPIAVKDIAYLRAEEPVTIPVLANDISPSGRVLAVQSVQSEAALGKVAVETLELSQVRLTSTAQLTEPIELLYTISDGLNTASATISVVPIPALVRHQPPVAVDDIVNVRAGDIVTVDVLDNDYHPDGVPIELEPELVDISAAGDGEAFITDGEVRYQAPLQAGVFSVSYRVTDQFGETAMARVEYRVSPADESTNRAPLPLPLTSRTFAGNTVRIDVPLDGIDPDGDSVVLLGETSAPSLGRITERDSTGFVYEAFANSIGTDTFRYRVQDTLGLTGIGEISIGVVPRPETVANPIARDDNVEVAPGRTASVPVLANDSDPNGYQLRLQDPLLEVDEALVTEFDGPRVVIEAPETPGFYSLRYEVTNGKGGVADAYVQVNVTPDARALYPTALDKVIEPEDVVGADTVEIDLLDGAQNPGGRVRDLVASLSGPYADQASILDDGRTVRVTPGDRRVAITYTLTNEVDELSASAFIIVPPASASADTFPPPFYSGGEQRVEMNGELRLELEDILTVPSGQKAIVINAGEARALNSDGTNPIVDEDTLIFRPGTDYRGSASIAFEVTDGEDVNDATGRTAFITVPILVGDPDFRDTPPTFSDQRLEIEAGEAPRVFDLRDASGHENPDVLQNELRYTNLRGAGGAIDVGLSGNELTMSASRDTRKGTSTTVSFDVVFEDFTVPGSVEVVVVASQRPLTRTVDDRIDTIERGSSETIDVLANDVSGFPADEPLRVTDARLNNGADVDVQVVGDRQVRVSAAAGINAQSAEIVYTVEDPTGDPDRNVNGRLLVDVRDAPDQPTQPQVDGGGLRTATVSWRAPSSNNSPITGYTIQYSSDGGHRGSWGPGQLDSPTSTIQTVTGLRASDTYRFTIIAHNAIGNSQASTPSNPVVPYEEPGTPTGTQISASNDGQGTITMRWAAPGYNGGRDLRAFEWRVNGGAASGTVNSGSTTTASWKGQIGTAYSFEVRAQNTADQWSAWSETSGQATATPSQANGLNVAETGSAGEARYRIAWNEVPASSGGADDYRYRINGGPWSGWSAARQFDQTGSRGEQISFQVQTRKNGTPSQEAFVSTSNQITLRDWPAPGRVDGASVITSGTAGNYGYSGSWSSVSGASGYQWELGGNGGSGNGTSTPGFAGGPNQDLTLRVRAYIDYPGGERRFSDVWSTATGRTPGAPAPTTWQVSVHQDTCPEQGAADNWGNFNVPNRTCRDGFIPRGTTLTVACITNRTTAQYPVWYRIVSGAPRGATTTAAGMSRAAR</sequence>
<dbReference type="InterPro" id="IPR050964">
    <property type="entry name" value="Striated_Muscle_Regulatory"/>
</dbReference>
<dbReference type="Gene3D" id="2.60.40.10">
    <property type="entry name" value="Immunoglobulins"/>
    <property type="match status" value="2"/>
</dbReference>
<dbReference type="SUPFAM" id="SSF49265">
    <property type="entry name" value="Fibronectin type III"/>
    <property type="match status" value="1"/>
</dbReference>
<reference evidence="6 7" key="1">
    <citation type="journal article" date="2014" name="Int. J. Syst. Evol. Microbiol.">
        <title>Complete genome sequence of Corynebacterium casei LMG S-19264T (=DSM 44701T), isolated from a smear-ripened cheese.</title>
        <authorList>
            <consortium name="US DOE Joint Genome Institute (JGI-PGF)"/>
            <person name="Walter F."/>
            <person name="Albersmeier A."/>
            <person name="Kalinowski J."/>
            <person name="Ruckert C."/>
        </authorList>
    </citation>
    <scope>NUCLEOTIDE SEQUENCE [LARGE SCALE GENOMIC DNA]</scope>
    <source>
        <strain evidence="6 7">NBRC 112289</strain>
    </source>
</reference>
<evidence type="ECO:0000256" key="3">
    <source>
        <dbReference type="ARBA" id="ARBA00023326"/>
    </source>
</evidence>
<name>A0AA37UMW8_9MICO</name>
<keyword evidence="3" id="KW-0119">Carbohydrate metabolism</keyword>
<evidence type="ECO:0000313" key="6">
    <source>
        <dbReference type="EMBL" id="GMA27816.1"/>
    </source>
</evidence>
<dbReference type="PANTHER" id="PTHR13817">
    <property type="entry name" value="TITIN"/>
    <property type="match status" value="1"/>
</dbReference>
<keyword evidence="7" id="KW-1185">Reference proteome</keyword>
<protein>
    <submittedName>
        <fullName evidence="6">Fibronectin type III</fullName>
    </submittedName>
</protein>
<dbReference type="InterPro" id="IPR036116">
    <property type="entry name" value="FN3_sf"/>
</dbReference>
<keyword evidence="2" id="KW-0326">Glycosidase</keyword>
<dbReference type="InterPro" id="IPR003961">
    <property type="entry name" value="FN3_dom"/>
</dbReference>
<organism evidence="6 7">
    <name type="scientific">Arenivirga flava</name>
    <dbReference type="NCBI Taxonomy" id="1930060"/>
    <lineage>
        <taxon>Bacteria</taxon>
        <taxon>Bacillati</taxon>
        <taxon>Actinomycetota</taxon>
        <taxon>Actinomycetes</taxon>
        <taxon>Micrococcales</taxon>
        <taxon>Microbacteriaceae</taxon>
        <taxon>Arenivirga</taxon>
    </lineage>
</organism>
<dbReference type="SMART" id="SM00060">
    <property type="entry name" value="FN3"/>
    <property type="match status" value="2"/>
</dbReference>
<keyword evidence="2" id="KW-0378">Hydrolase</keyword>
<dbReference type="GO" id="GO:0016798">
    <property type="term" value="F:hydrolase activity, acting on glycosyl bonds"/>
    <property type="evidence" value="ECO:0007669"/>
    <property type="project" value="UniProtKB-KW"/>
</dbReference>
<feature type="domain" description="Fibronectin type-III" evidence="5">
    <location>
        <begin position="1479"/>
        <end position="1575"/>
    </location>
</feature>
<dbReference type="Proteomes" id="UP001157160">
    <property type="component" value="Unassembled WGS sequence"/>
</dbReference>
<dbReference type="PROSITE" id="PS50853">
    <property type="entry name" value="FN3"/>
    <property type="match status" value="2"/>
</dbReference>
<dbReference type="GO" id="GO:0000272">
    <property type="term" value="P:polysaccharide catabolic process"/>
    <property type="evidence" value="ECO:0007669"/>
    <property type="project" value="UniProtKB-KW"/>
</dbReference>
<dbReference type="RefSeq" id="WP_284230720.1">
    <property type="nucleotide sequence ID" value="NZ_BSUL01000001.1"/>
</dbReference>
<dbReference type="Pfam" id="PF00041">
    <property type="entry name" value="fn3"/>
    <property type="match status" value="1"/>
</dbReference>
<proteinExistence type="predicted"/>